<dbReference type="AlphaFoldDB" id="A0A166N9U4"/>
<dbReference type="EMBL" id="KV426725">
    <property type="protein sequence ID" value="KZV78916.1"/>
    <property type="molecule type" value="Genomic_DNA"/>
</dbReference>
<reference evidence="1 2" key="1">
    <citation type="journal article" date="2016" name="Mol. Biol. Evol.">
        <title>Comparative Genomics of Early-Diverging Mushroom-Forming Fungi Provides Insights into the Origins of Lignocellulose Decay Capabilities.</title>
        <authorList>
            <person name="Nagy L.G."/>
            <person name="Riley R."/>
            <person name="Tritt A."/>
            <person name="Adam C."/>
            <person name="Daum C."/>
            <person name="Floudas D."/>
            <person name="Sun H."/>
            <person name="Yadav J.S."/>
            <person name="Pangilinan J."/>
            <person name="Larsson K.H."/>
            <person name="Matsuura K."/>
            <person name="Barry K."/>
            <person name="Labutti K."/>
            <person name="Kuo R."/>
            <person name="Ohm R.A."/>
            <person name="Bhattacharya S.S."/>
            <person name="Shirouzu T."/>
            <person name="Yoshinaga Y."/>
            <person name="Martin F.M."/>
            <person name="Grigoriev I.V."/>
            <person name="Hibbett D.S."/>
        </authorList>
    </citation>
    <scope>NUCLEOTIDE SEQUENCE [LARGE SCALE GENOMIC DNA]</scope>
    <source>
        <strain evidence="1 2">HHB12029</strain>
    </source>
</reference>
<evidence type="ECO:0000313" key="1">
    <source>
        <dbReference type="EMBL" id="KZV78916.1"/>
    </source>
</evidence>
<proteinExistence type="predicted"/>
<dbReference type="Proteomes" id="UP000077266">
    <property type="component" value="Unassembled WGS sequence"/>
</dbReference>
<sequence>MGRTSPSCEIIPVNARASVTGYFDLRRTRGLGSGHYDSDGTPSALMLTSPVAHRHASSIDVVRRILSLMGMMPQLITSLGSHIARAWSAASRPSALMASKLVSAVRRPSRAQSLCRLDRHISSALEPGTCKPVSTVRRSVKMYTGSLAFGMLIHAIFLGN</sequence>
<accession>A0A166N9U4</accession>
<name>A0A166N9U4_EXIGL</name>
<protein>
    <submittedName>
        <fullName evidence="1">Uncharacterized protein</fullName>
    </submittedName>
</protein>
<evidence type="ECO:0000313" key="2">
    <source>
        <dbReference type="Proteomes" id="UP000077266"/>
    </source>
</evidence>
<organism evidence="1 2">
    <name type="scientific">Exidia glandulosa HHB12029</name>
    <dbReference type="NCBI Taxonomy" id="1314781"/>
    <lineage>
        <taxon>Eukaryota</taxon>
        <taxon>Fungi</taxon>
        <taxon>Dikarya</taxon>
        <taxon>Basidiomycota</taxon>
        <taxon>Agaricomycotina</taxon>
        <taxon>Agaricomycetes</taxon>
        <taxon>Auriculariales</taxon>
        <taxon>Exidiaceae</taxon>
        <taxon>Exidia</taxon>
    </lineage>
</organism>
<dbReference type="InParanoid" id="A0A166N9U4"/>
<gene>
    <name evidence="1" type="ORF">EXIGLDRAFT_495402</name>
</gene>
<keyword evidence="2" id="KW-1185">Reference proteome</keyword>